<gene>
    <name evidence="1" type="ordered locus">TON_0375</name>
</gene>
<accession>B6YTH3</accession>
<dbReference type="HOGENOM" id="CLU_096716_0_0_2"/>
<dbReference type="EMBL" id="CP000855">
    <property type="protein sequence ID" value="ACJ15860.1"/>
    <property type="molecule type" value="Genomic_DNA"/>
</dbReference>
<dbReference type="STRING" id="523850.TON_0375"/>
<dbReference type="AlphaFoldDB" id="B6YTH3"/>
<keyword evidence="2" id="KW-1185">Reference proteome</keyword>
<dbReference type="OrthoDB" id="84596at2157"/>
<dbReference type="KEGG" id="ton:TON_0375"/>
<protein>
    <recommendedName>
        <fullName evidence="3">KaiC-like domain-containing protein</fullName>
    </recommendedName>
</protein>
<sequence length="244" mass="27792">MEMNVIDIFRKEDFSGSTVSIIYDAYSSAWQISLLLLRYGLENGYFGIVSNYTIPLNAFMRKAGTVGLNVIEALKNGEMAIIDLFGSRYLSREDIPNVFYLDKVEPETLNPKIERIYTTNLKEYLSEKPALRLIYTLDGASLMLGEDNTLKLLNQTLASRSIELPNSTLILAINQDVVSRRFVAWVASISDYVILARSRLDEDGPREFLYLITAPYEEFEPTAYSFRVTKDKGIEKLKVRKISP</sequence>
<proteinExistence type="predicted"/>
<dbReference type="Gene3D" id="3.40.50.300">
    <property type="entry name" value="P-loop containing nucleotide triphosphate hydrolases"/>
    <property type="match status" value="1"/>
</dbReference>
<dbReference type="PATRIC" id="fig|523850.10.peg.378"/>
<dbReference type="Proteomes" id="UP000002727">
    <property type="component" value="Chromosome"/>
</dbReference>
<evidence type="ECO:0000313" key="2">
    <source>
        <dbReference type="Proteomes" id="UP000002727"/>
    </source>
</evidence>
<name>B6YTH3_THEON</name>
<dbReference type="eggNOG" id="arCOG03808">
    <property type="taxonomic scope" value="Archaea"/>
</dbReference>
<reference evidence="1 2" key="1">
    <citation type="journal article" date="2008" name="J. Bacteriol.">
        <title>The complete genome sequence of Thermococcus onnurineus NA1 reveals a mixed heterotrophic and carboxydotrophic metabolism.</title>
        <authorList>
            <person name="Lee H.S."/>
            <person name="Kang S.G."/>
            <person name="Bae S.S."/>
            <person name="Lim J.K."/>
            <person name="Cho Y."/>
            <person name="Kim Y.J."/>
            <person name="Jeon J.H."/>
            <person name="Cha S.S."/>
            <person name="Kwon K.K."/>
            <person name="Kim H.T."/>
            <person name="Park C.J."/>
            <person name="Lee H.W."/>
            <person name="Kim S.I."/>
            <person name="Chun J."/>
            <person name="Colwell R.R."/>
            <person name="Kim S.J."/>
            <person name="Lee J.H."/>
        </authorList>
    </citation>
    <scope>NUCLEOTIDE SEQUENCE [LARGE SCALE GENOMIC DNA]</scope>
    <source>
        <strain evidence="1 2">NA1</strain>
    </source>
</reference>
<organism evidence="1 2">
    <name type="scientific">Thermococcus onnurineus (strain NA1)</name>
    <dbReference type="NCBI Taxonomy" id="523850"/>
    <lineage>
        <taxon>Archaea</taxon>
        <taxon>Methanobacteriati</taxon>
        <taxon>Methanobacteriota</taxon>
        <taxon>Thermococci</taxon>
        <taxon>Thermococcales</taxon>
        <taxon>Thermococcaceae</taxon>
        <taxon>Thermococcus</taxon>
    </lineage>
</organism>
<evidence type="ECO:0008006" key="3">
    <source>
        <dbReference type="Google" id="ProtNLM"/>
    </source>
</evidence>
<dbReference type="InterPro" id="IPR027417">
    <property type="entry name" value="P-loop_NTPase"/>
</dbReference>
<evidence type="ECO:0000313" key="1">
    <source>
        <dbReference type="EMBL" id="ACJ15860.1"/>
    </source>
</evidence>